<evidence type="ECO:0000256" key="5">
    <source>
        <dbReference type="ARBA" id="ARBA00022801"/>
    </source>
</evidence>
<proteinExistence type="inferred from homology"/>
<keyword evidence="5 8" id="KW-0378">Hydrolase</keyword>
<accession>A0ABT7KKU2</accession>
<protein>
    <recommendedName>
        <fullName evidence="8">Ribonuclease VapC</fullName>
        <shortName evidence="8">RNase VapC</shortName>
        <ecNumber evidence="8">3.1.-.-</ecNumber>
    </recommendedName>
    <alternativeName>
        <fullName evidence="8">Toxin VapC</fullName>
    </alternativeName>
</protein>
<dbReference type="EC" id="3.1.-.-" evidence="8"/>
<dbReference type="PANTHER" id="PTHR33653:SF1">
    <property type="entry name" value="RIBONUCLEASE VAPC2"/>
    <property type="match status" value="1"/>
</dbReference>
<evidence type="ECO:0000256" key="6">
    <source>
        <dbReference type="ARBA" id="ARBA00022842"/>
    </source>
</evidence>
<evidence type="ECO:0000313" key="11">
    <source>
        <dbReference type="Proteomes" id="UP001172630"/>
    </source>
</evidence>
<dbReference type="EMBL" id="JARFYN010000047">
    <property type="protein sequence ID" value="MDL2409259.1"/>
    <property type="molecule type" value="Genomic_DNA"/>
</dbReference>
<feature type="domain" description="PIN" evidence="9">
    <location>
        <begin position="2"/>
        <end position="118"/>
    </location>
</feature>
<dbReference type="PANTHER" id="PTHR33653">
    <property type="entry name" value="RIBONUCLEASE VAPC2"/>
    <property type="match status" value="1"/>
</dbReference>
<keyword evidence="8" id="KW-0800">Toxin</keyword>
<name>A0ABT7KKU2_9HYPH</name>
<evidence type="ECO:0000256" key="7">
    <source>
        <dbReference type="ARBA" id="ARBA00038093"/>
    </source>
</evidence>
<evidence type="ECO:0000256" key="2">
    <source>
        <dbReference type="ARBA" id="ARBA00022649"/>
    </source>
</evidence>
<evidence type="ECO:0000259" key="9">
    <source>
        <dbReference type="Pfam" id="PF01850"/>
    </source>
</evidence>
<comment type="similarity">
    <text evidence="7 8">Belongs to the PINc/VapC protein family.</text>
</comment>
<keyword evidence="3 8" id="KW-0540">Nuclease</keyword>
<dbReference type="InterPro" id="IPR029060">
    <property type="entry name" value="PIN-like_dom_sf"/>
</dbReference>
<dbReference type="RefSeq" id="WP_285882710.1">
    <property type="nucleotide sequence ID" value="NZ_JARFYN010000047.1"/>
</dbReference>
<sequence length="137" mass="15084">MYLLDTSVVSELRRAKPHGAVLAWIDSVRSDDLAISSITIGEIRRGILLAGETDPRKAKELTSWLDSLQLGIRVIPLDAACMVLWARFIHRKSPTLIADAMIAATASVHNLTIVTRDIVDFSAFPAIVLNPFDYKSP</sequence>
<dbReference type="Proteomes" id="UP001172630">
    <property type="component" value="Unassembled WGS sequence"/>
</dbReference>
<dbReference type="SUPFAM" id="SSF88723">
    <property type="entry name" value="PIN domain-like"/>
    <property type="match status" value="1"/>
</dbReference>
<comment type="function">
    <text evidence="8">Toxic component of a toxin-antitoxin (TA) system. An RNase.</text>
</comment>
<evidence type="ECO:0000256" key="4">
    <source>
        <dbReference type="ARBA" id="ARBA00022723"/>
    </source>
</evidence>
<keyword evidence="11" id="KW-1185">Reference proteome</keyword>
<organism evidence="10 11">
    <name type="scientific">Rhizobium calliandrae</name>
    <dbReference type="NCBI Taxonomy" id="1312182"/>
    <lineage>
        <taxon>Bacteria</taxon>
        <taxon>Pseudomonadati</taxon>
        <taxon>Pseudomonadota</taxon>
        <taxon>Alphaproteobacteria</taxon>
        <taxon>Hyphomicrobiales</taxon>
        <taxon>Rhizobiaceae</taxon>
        <taxon>Rhizobium/Agrobacterium group</taxon>
        <taxon>Rhizobium</taxon>
    </lineage>
</organism>
<keyword evidence="6 8" id="KW-0460">Magnesium</keyword>
<keyword evidence="2 8" id="KW-1277">Toxin-antitoxin system</keyword>
<evidence type="ECO:0000256" key="3">
    <source>
        <dbReference type="ARBA" id="ARBA00022722"/>
    </source>
</evidence>
<feature type="binding site" evidence="8">
    <location>
        <position position="99"/>
    </location>
    <ligand>
        <name>Mg(2+)</name>
        <dbReference type="ChEBI" id="CHEBI:18420"/>
    </ligand>
</feature>
<dbReference type="Gene3D" id="3.40.50.1010">
    <property type="entry name" value="5'-nuclease"/>
    <property type="match status" value="1"/>
</dbReference>
<gene>
    <name evidence="8" type="primary">vapC</name>
    <name evidence="10" type="ORF">PY650_27215</name>
</gene>
<dbReference type="HAMAP" id="MF_00265">
    <property type="entry name" value="VapC_Nob1"/>
    <property type="match status" value="1"/>
</dbReference>
<dbReference type="InterPro" id="IPR002716">
    <property type="entry name" value="PIN_dom"/>
</dbReference>
<dbReference type="Pfam" id="PF01850">
    <property type="entry name" value="PIN"/>
    <property type="match status" value="1"/>
</dbReference>
<comment type="cofactor">
    <cofactor evidence="1 8">
        <name>Mg(2+)</name>
        <dbReference type="ChEBI" id="CHEBI:18420"/>
    </cofactor>
</comment>
<evidence type="ECO:0000256" key="1">
    <source>
        <dbReference type="ARBA" id="ARBA00001946"/>
    </source>
</evidence>
<keyword evidence="4 8" id="KW-0479">Metal-binding</keyword>
<dbReference type="CDD" id="cd18746">
    <property type="entry name" value="PIN_VapC4-5_FitB-like"/>
    <property type="match status" value="1"/>
</dbReference>
<evidence type="ECO:0000313" key="10">
    <source>
        <dbReference type="EMBL" id="MDL2409259.1"/>
    </source>
</evidence>
<comment type="caution">
    <text evidence="10">The sequence shown here is derived from an EMBL/GenBank/DDBJ whole genome shotgun (WGS) entry which is preliminary data.</text>
</comment>
<evidence type="ECO:0000256" key="8">
    <source>
        <dbReference type="HAMAP-Rule" id="MF_00265"/>
    </source>
</evidence>
<dbReference type="InterPro" id="IPR022907">
    <property type="entry name" value="VapC_family"/>
</dbReference>
<dbReference type="InterPro" id="IPR050556">
    <property type="entry name" value="Type_II_TA_system_RNase"/>
</dbReference>
<reference evidence="10" key="1">
    <citation type="submission" date="2023-06" db="EMBL/GenBank/DDBJ databases">
        <title>Phylogenetic Diversity of Rhizobium strains.</title>
        <authorList>
            <person name="Moura F.T."/>
            <person name="Helene L.C.F."/>
            <person name="Hungria M."/>
        </authorList>
    </citation>
    <scope>NUCLEOTIDE SEQUENCE</scope>
    <source>
        <strain evidence="10">CCGE524</strain>
    </source>
</reference>
<feature type="binding site" evidence="8">
    <location>
        <position position="5"/>
    </location>
    <ligand>
        <name>Mg(2+)</name>
        <dbReference type="ChEBI" id="CHEBI:18420"/>
    </ligand>
</feature>